<dbReference type="SUPFAM" id="SSF52540">
    <property type="entry name" value="P-loop containing nucleoside triphosphate hydrolases"/>
    <property type="match status" value="1"/>
</dbReference>
<evidence type="ECO:0000256" key="8">
    <source>
        <dbReference type="HAMAP-Rule" id="MF_01543"/>
    </source>
</evidence>
<evidence type="ECO:0000256" key="3">
    <source>
        <dbReference type="ARBA" id="ARBA00022598"/>
    </source>
</evidence>
<keyword evidence="10" id="KW-1185">Reference proteome</keyword>
<dbReference type="InterPro" id="IPR000559">
    <property type="entry name" value="Formate_THF_ligase"/>
</dbReference>
<comment type="similarity">
    <text evidence="7 8">Belongs to the formate--tetrahydrofolate ligase family.</text>
</comment>
<dbReference type="FunFam" id="3.10.410.10:FF:000001">
    <property type="entry name" value="Putative formate--tetrahydrofolate ligase"/>
    <property type="match status" value="1"/>
</dbReference>
<evidence type="ECO:0000256" key="6">
    <source>
        <dbReference type="ARBA" id="ARBA00049033"/>
    </source>
</evidence>
<dbReference type="Proteomes" id="UP000544222">
    <property type="component" value="Unassembled WGS sequence"/>
</dbReference>
<comment type="pathway">
    <text evidence="1 8">One-carbon metabolism; tetrahydrofolate interconversion.</text>
</comment>
<dbReference type="CDD" id="cd00477">
    <property type="entry name" value="FTHFS"/>
    <property type="match status" value="1"/>
</dbReference>
<evidence type="ECO:0000256" key="4">
    <source>
        <dbReference type="ARBA" id="ARBA00022741"/>
    </source>
</evidence>
<dbReference type="RefSeq" id="WP_183413033.1">
    <property type="nucleotide sequence ID" value="NZ_JACHYB010000001.1"/>
</dbReference>
<keyword evidence="3 8" id="KW-0436">Ligase</keyword>
<dbReference type="GO" id="GO:0035999">
    <property type="term" value="P:tetrahydrofolate interconversion"/>
    <property type="evidence" value="ECO:0007669"/>
    <property type="project" value="UniProtKB-UniRule"/>
</dbReference>
<dbReference type="Gene3D" id="3.10.410.10">
    <property type="entry name" value="Formyltetrahydrofolate synthetase, domain 3"/>
    <property type="match status" value="1"/>
</dbReference>
<keyword evidence="2 8" id="KW-0554">One-carbon metabolism</keyword>
<dbReference type="FunFam" id="3.30.1510.10:FF:000001">
    <property type="entry name" value="Formate--tetrahydrofolate ligase"/>
    <property type="match status" value="1"/>
</dbReference>
<dbReference type="Gene3D" id="3.30.1510.10">
    <property type="entry name" value="Domain 2, N(10)-formyltetrahydrofolate synthetase"/>
    <property type="match status" value="1"/>
</dbReference>
<dbReference type="EMBL" id="JACHYB010000001">
    <property type="protein sequence ID" value="MBB3187248.1"/>
    <property type="molecule type" value="Genomic_DNA"/>
</dbReference>
<dbReference type="Pfam" id="PF01268">
    <property type="entry name" value="FTHFS"/>
    <property type="match status" value="1"/>
</dbReference>
<keyword evidence="5 8" id="KW-0067">ATP-binding</keyword>
<feature type="binding site" evidence="8">
    <location>
        <begin position="64"/>
        <end position="71"/>
    </location>
    <ligand>
        <name>ATP</name>
        <dbReference type="ChEBI" id="CHEBI:30616"/>
    </ligand>
</feature>
<keyword evidence="4 8" id="KW-0547">Nucleotide-binding</keyword>
<dbReference type="HAMAP" id="MF_01543">
    <property type="entry name" value="FTHFS"/>
    <property type="match status" value="1"/>
</dbReference>
<evidence type="ECO:0000256" key="1">
    <source>
        <dbReference type="ARBA" id="ARBA00004777"/>
    </source>
</evidence>
<dbReference type="GO" id="GO:0004329">
    <property type="term" value="F:formate-tetrahydrofolate ligase activity"/>
    <property type="evidence" value="ECO:0007669"/>
    <property type="project" value="UniProtKB-UniRule"/>
</dbReference>
<accession>A0A7W5H163</accession>
<dbReference type="InterPro" id="IPR027417">
    <property type="entry name" value="P-loop_NTPase"/>
</dbReference>
<dbReference type="UniPathway" id="UPA00193"/>
<protein>
    <recommendedName>
        <fullName evidence="8">Formate--tetrahydrofolate ligase</fullName>
        <ecNumber evidence="8">6.3.4.3</ecNumber>
    </recommendedName>
    <alternativeName>
        <fullName evidence="8">Formyltetrahydrofolate synthetase</fullName>
        <shortName evidence="8">FHS</shortName>
        <shortName evidence="8">FTHFS</shortName>
    </alternativeName>
</protein>
<evidence type="ECO:0000313" key="10">
    <source>
        <dbReference type="Proteomes" id="UP000544222"/>
    </source>
</evidence>
<evidence type="ECO:0000256" key="7">
    <source>
        <dbReference type="ARBA" id="ARBA00061363"/>
    </source>
</evidence>
<comment type="catalytic activity">
    <reaction evidence="6 8">
        <text>(6S)-5,6,7,8-tetrahydrofolate + formate + ATP = (6R)-10-formyltetrahydrofolate + ADP + phosphate</text>
        <dbReference type="Rhea" id="RHEA:20221"/>
        <dbReference type="ChEBI" id="CHEBI:15740"/>
        <dbReference type="ChEBI" id="CHEBI:30616"/>
        <dbReference type="ChEBI" id="CHEBI:43474"/>
        <dbReference type="ChEBI" id="CHEBI:57453"/>
        <dbReference type="ChEBI" id="CHEBI:195366"/>
        <dbReference type="ChEBI" id="CHEBI:456216"/>
        <dbReference type="EC" id="6.3.4.3"/>
    </reaction>
</comment>
<dbReference type="InterPro" id="IPR020628">
    <property type="entry name" value="Formate_THF_ligase_CS"/>
</dbReference>
<dbReference type="PROSITE" id="PS00721">
    <property type="entry name" value="FTHFS_1"/>
    <property type="match status" value="1"/>
</dbReference>
<dbReference type="NCBIfam" id="NF010030">
    <property type="entry name" value="PRK13505.1"/>
    <property type="match status" value="1"/>
</dbReference>
<dbReference type="EC" id="6.3.4.3" evidence="8"/>
<name>A0A7W5H163_9PORP</name>
<dbReference type="AlphaFoldDB" id="A0A7W5H163"/>
<comment type="caution">
    <text evidence="9">The sequence shown here is derived from an EMBL/GenBank/DDBJ whole genome shotgun (WGS) entry which is preliminary data.</text>
</comment>
<dbReference type="PROSITE" id="PS00722">
    <property type="entry name" value="FTHFS_2"/>
    <property type="match status" value="1"/>
</dbReference>
<sequence length="556" mass="59981">MKSDIEIARAAKMQPIQEIAKQLNIQADDLEFYGKYKAKLPLHLIDENKVRNAKLILVTAITPTPAGEGKTTTSISLAMGLNKIGKQATVVLREPSLGPVFGVKGGAAGGGFAQVIPMEDINLHFTGDLSAVEKANNLLAALIDNTLQNKKRGLNIDPRTINWKRVMDMNDRSLRNTVIGLGGIANGIPRETGFNITAASEVMAILCLAKDMHHLRKMLGNIYIGQTFDGDPVFARDLKAEGAMAVLLKDAIKPNLVQTTENTPAIIHGGPFANIAQGTNSLIATKMGLSLSDLVVTEAGFASDLGAEKFFDIKSQYGNLKPNAVVIVATIRALKYHGGINKSGFSIPNPQAVEQGLANLEKHIENMKLFGFNPVVALNRFATDSDEEIEVVKVKCTSLNVKMAINEAWEKGGEGAIDLAEKVLEAVTHCPSCFNPLYNLEWTIEQKISAIAIQLYGAKAVEYSLKAHKDIELINKLGMNYLAVCMAKTQNSLSDNPDLRGRPEGFTLNIREIEIASGAGFVIPIAGTIMRMPGLPAIPAAENINFDDEGNITGLF</sequence>
<gene>
    <name evidence="8" type="primary">fhs</name>
    <name evidence="9" type="ORF">FHX64_001411</name>
</gene>
<dbReference type="GO" id="GO:0005524">
    <property type="term" value="F:ATP binding"/>
    <property type="evidence" value="ECO:0007669"/>
    <property type="project" value="UniProtKB-UniRule"/>
</dbReference>
<evidence type="ECO:0000256" key="5">
    <source>
        <dbReference type="ARBA" id="ARBA00022840"/>
    </source>
</evidence>
<proteinExistence type="inferred from homology"/>
<dbReference type="Gene3D" id="3.40.50.300">
    <property type="entry name" value="P-loop containing nucleotide triphosphate hydrolases"/>
    <property type="match status" value="1"/>
</dbReference>
<evidence type="ECO:0000313" key="9">
    <source>
        <dbReference type="EMBL" id="MBB3187248.1"/>
    </source>
</evidence>
<organism evidence="9 10">
    <name type="scientific">Microbacter margulisiae</name>
    <dbReference type="NCBI Taxonomy" id="1350067"/>
    <lineage>
        <taxon>Bacteria</taxon>
        <taxon>Pseudomonadati</taxon>
        <taxon>Bacteroidota</taxon>
        <taxon>Bacteroidia</taxon>
        <taxon>Bacteroidales</taxon>
        <taxon>Porphyromonadaceae</taxon>
        <taxon>Microbacter</taxon>
    </lineage>
</organism>
<reference evidence="9 10" key="1">
    <citation type="submission" date="2020-08" db="EMBL/GenBank/DDBJ databases">
        <title>Genomic Encyclopedia of Type Strains, Phase IV (KMG-IV): sequencing the most valuable type-strain genomes for metagenomic binning, comparative biology and taxonomic classification.</title>
        <authorList>
            <person name="Goeker M."/>
        </authorList>
    </citation>
    <scope>NUCLEOTIDE SEQUENCE [LARGE SCALE GENOMIC DNA]</scope>
    <source>
        <strain evidence="9 10">DSM 27471</strain>
    </source>
</reference>
<evidence type="ECO:0000256" key="2">
    <source>
        <dbReference type="ARBA" id="ARBA00022563"/>
    </source>
</evidence>